<evidence type="ECO:0000259" key="9">
    <source>
        <dbReference type="PROSITE" id="PS50240"/>
    </source>
</evidence>
<dbReference type="EMBL" id="MNPL01022081">
    <property type="protein sequence ID" value="OQR69116.1"/>
    <property type="molecule type" value="Genomic_DNA"/>
</dbReference>
<keyword evidence="7" id="KW-0645">Protease</keyword>
<evidence type="ECO:0000256" key="2">
    <source>
        <dbReference type="ARBA" id="ARBA00022525"/>
    </source>
</evidence>
<evidence type="ECO:0000256" key="7">
    <source>
        <dbReference type="RuleBase" id="RU363034"/>
    </source>
</evidence>
<dbReference type="CDD" id="cd00190">
    <property type="entry name" value="Tryp_SPc"/>
    <property type="match status" value="1"/>
</dbReference>
<dbReference type="InParanoid" id="A0A1V9X6U7"/>
<evidence type="ECO:0000256" key="6">
    <source>
        <dbReference type="ARBA" id="ARBA00024195"/>
    </source>
</evidence>
<feature type="signal peptide" evidence="8">
    <location>
        <begin position="1"/>
        <end position="23"/>
    </location>
</feature>
<evidence type="ECO:0000256" key="4">
    <source>
        <dbReference type="ARBA" id="ARBA00023157"/>
    </source>
</evidence>
<evidence type="ECO:0000256" key="3">
    <source>
        <dbReference type="ARBA" id="ARBA00022729"/>
    </source>
</evidence>
<keyword evidence="11" id="KW-1185">Reference proteome</keyword>
<dbReference type="Proteomes" id="UP000192247">
    <property type="component" value="Unassembled WGS sequence"/>
</dbReference>
<name>A0A1V9X6U7_9ACAR</name>
<dbReference type="SUPFAM" id="SSF50494">
    <property type="entry name" value="Trypsin-like serine proteases"/>
    <property type="match status" value="1"/>
</dbReference>
<keyword evidence="7" id="KW-0378">Hydrolase</keyword>
<accession>A0A1V9X6U7</accession>
<dbReference type="InterPro" id="IPR033116">
    <property type="entry name" value="TRYPSIN_SER"/>
</dbReference>
<dbReference type="Pfam" id="PF00089">
    <property type="entry name" value="Trypsin"/>
    <property type="match status" value="1"/>
</dbReference>
<dbReference type="InterPro" id="IPR051487">
    <property type="entry name" value="Ser/Thr_Proteases_Immune/Dev"/>
</dbReference>
<dbReference type="PROSITE" id="PS50240">
    <property type="entry name" value="TRYPSIN_DOM"/>
    <property type="match status" value="1"/>
</dbReference>
<dbReference type="InterPro" id="IPR001254">
    <property type="entry name" value="Trypsin_dom"/>
</dbReference>
<dbReference type="PANTHER" id="PTHR24256">
    <property type="entry name" value="TRYPTASE-RELATED"/>
    <property type="match status" value="1"/>
</dbReference>
<reference evidence="10 11" key="1">
    <citation type="journal article" date="2017" name="Gigascience">
        <title>Draft genome of the honey bee ectoparasitic mite, Tropilaelaps mercedesae, is shaped by the parasitic life history.</title>
        <authorList>
            <person name="Dong X."/>
            <person name="Armstrong S.D."/>
            <person name="Xia D."/>
            <person name="Makepeace B.L."/>
            <person name="Darby A.C."/>
            <person name="Kadowaki T."/>
        </authorList>
    </citation>
    <scope>NUCLEOTIDE SEQUENCE [LARGE SCALE GENOMIC DNA]</scope>
    <source>
        <strain evidence="10">Wuxi-XJTLU</strain>
    </source>
</reference>
<comment type="caution">
    <text evidence="10">The sequence shown here is derived from an EMBL/GenBank/DDBJ whole genome shotgun (WGS) entry which is preliminary data.</text>
</comment>
<dbReference type="PRINTS" id="PR00722">
    <property type="entry name" value="CHYMOTRYPSIN"/>
</dbReference>
<proteinExistence type="inferred from homology"/>
<evidence type="ECO:0000256" key="8">
    <source>
        <dbReference type="SAM" id="SignalP"/>
    </source>
</evidence>
<dbReference type="PROSITE" id="PS00135">
    <property type="entry name" value="TRYPSIN_SER"/>
    <property type="match status" value="1"/>
</dbReference>
<dbReference type="InterPro" id="IPR018114">
    <property type="entry name" value="TRYPSIN_HIS"/>
</dbReference>
<evidence type="ECO:0000313" key="10">
    <source>
        <dbReference type="EMBL" id="OQR69116.1"/>
    </source>
</evidence>
<feature type="chain" id="PRO_5013161922" evidence="8">
    <location>
        <begin position="24"/>
        <end position="282"/>
    </location>
</feature>
<dbReference type="FunFam" id="2.40.10.10:FF:000068">
    <property type="entry name" value="transmembrane protease serine 2"/>
    <property type="match status" value="1"/>
</dbReference>
<dbReference type="InterPro" id="IPR001314">
    <property type="entry name" value="Peptidase_S1A"/>
</dbReference>
<dbReference type="InterPro" id="IPR043504">
    <property type="entry name" value="Peptidase_S1_PA_chymotrypsin"/>
</dbReference>
<organism evidence="10 11">
    <name type="scientific">Tropilaelaps mercedesae</name>
    <dbReference type="NCBI Taxonomy" id="418985"/>
    <lineage>
        <taxon>Eukaryota</taxon>
        <taxon>Metazoa</taxon>
        <taxon>Ecdysozoa</taxon>
        <taxon>Arthropoda</taxon>
        <taxon>Chelicerata</taxon>
        <taxon>Arachnida</taxon>
        <taxon>Acari</taxon>
        <taxon>Parasitiformes</taxon>
        <taxon>Mesostigmata</taxon>
        <taxon>Gamasina</taxon>
        <taxon>Dermanyssoidea</taxon>
        <taxon>Laelapidae</taxon>
        <taxon>Tropilaelaps</taxon>
    </lineage>
</organism>
<dbReference type="AlphaFoldDB" id="A0A1V9X6U7"/>
<keyword evidence="7" id="KW-0720">Serine protease</keyword>
<gene>
    <name evidence="10" type="ORF">BIW11_12465</name>
</gene>
<keyword evidence="4" id="KW-1015">Disulfide bond</keyword>
<keyword evidence="5" id="KW-0325">Glycoprotein</keyword>
<dbReference type="InterPro" id="IPR009003">
    <property type="entry name" value="Peptidase_S1_PA"/>
</dbReference>
<protein>
    <submittedName>
        <fullName evidence="10">Proclotting enzyme-like</fullName>
    </submittedName>
</protein>
<dbReference type="STRING" id="418985.A0A1V9X6U7"/>
<sequence length="282" mass="30265">MYSKFRWFLMAVVATLPLYGRRGKDYDPAITVIEGDCGRRTASRIIGGRTAEKNDFPWAVALVGQPGNGSGLQFCGGTLITDRHVVTAAHCVIGLSTLDFRVHAGHVDLDDAADSGGEWVSSIIVHPEYDSGKHRYADIAIVKLRSPIARGSGASACCLSDTGNHVGRNGTVLGWGATTPNGELPSKRLRYINLTIMANAECEDKLKRRIPSGTFCAGGLNRGFDSCTGDSGGPLVVLDDYTGRYSLAGIVSHGPLPCDQESLPSVYTQVRDYRDWVMSNAV</sequence>
<comment type="similarity">
    <text evidence="6">Belongs to the peptidase S1 family. CLIP subfamily.</text>
</comment>
<comment type="subcellular location">
    <subcellularLocation>
        <location evidence="1">Secreted</location>
    </subcellularLocation>
</comment>
<dbReference type="GO" id="GO:0004252">
    <property type="term" value="F:serine-type endopeptidase activity"/>
    <property type="evidence" value="ECO:0007669"/>
    <property type="project" value="InterPro"/>
</dbReference>
<dbReference type="GO" id="GO:0006508">
    <property type="term" value="P:proteolysis"/>
    <property type="evidence" value="ECO:0007669"/>
    <property type="project" value="UniProtKB-KW"/>
</dbReference>
<dbReference type="FunCoup" id="A0A1V9X6U7">
    <property type="interactions" value="10"/>
</dbReference>
<evidence type="ECO:0000313" key="11">
    <source>
        <dbReference type="Proteomes" id="UP000192247"/>
    </source>
</evidence>
<keyword evidence="2" id="KW-0964">Secreted</keyword>
<evidence type="ECO:0000256" key="5">
    <source>
        <dbReference type="ARBA" id="ARBA00023180"/>
    </source>
</evidence>
<dbReference type="OrthoDB" id="425190at2759"/>
<evidence type="ECO:0000256" key="1">
    <source>
        <dbReference type="ARBA" id="ARBA00004613"/>
    </source>
</evidence>
<dbReference type="FunFam" id="2.40.10.10:FF:000054">
    <property type="entry name" value="Complement C1r subcomponent"/>
    <property type="match status" value="1"/>
</dbReference>
<dbReference type="GO" id="GO:0005576">
    <property type="term" value="C:extracellular region"/>
    <property type="evidence" value="ECO:0007669"/>
    <property type="project" value="UniProtKB-SubCell"/>
</dbReference>
<keyword evidence="3 8" id="KW-0732">Signal</keyword>
<feature type="domain" description="Peptidase S1" evidence="9">
    <location>
        <begin position="45"/>
        <end position="282"/>
    </location>
</feature>
<dbReference type="PROSITE" id="PS00134">
    <property type="entry name" value="TRYPSIN_HIS"/>
    <property type="match status" value="1"/>
</dbReference>
<dbReference type="Gene3D" id="2.40.10.10">
    <property type="entry name" value="Trypsin-like serine proteases"/>
    <property type="match status" value="1"/>
</dbReference>
<dbReference type="SMART" id="SM00020">
    <property type="entry name" value="Tryp_SPc"/>
    <property type="match status" value="1"/>
</dbReference>